<feature type="domain" description="Apple" evidence="3">
    <location>
        <begin position="116"/>
        <end position="204"/>
    </location>
</feature>
<keyword evidence="1" id="KW-0677">Repeat</keyword>
<evidence type="ECO:0000313" key="5">
    <source>
        <dbReference type="Proteomes" id="UP000028981"/>
    </source>
</evidence>
<organism evidence="4 5">
    <name type="scientific">Devosia riboflavina</name>
    <dbReference type="NCBI Taxonomy" id="46914"/>
    <lineage>
        <taxon>Bacteria</taxon>
        <taxon>Pseudomonadati</taxon>
        <taxon>Pseudomonadota</taxon>
        <taxon>Alphaproteobacteria</taxon>
        <taxon>Hyphomicrobiales</taxon>
        <taxon>Devosiaceae</taxon>
        <taxon>Devosia</taxon>
    </lineage>
</organism>
<evidence type="ECO:0000259" key="3">
    <source>
        <dbReference type="PROSITE" id="PS50948"/>
    </source>
</evidence>
<dbReference type="SMART" id="SM00223">
    <property type="entry name" value="APPLE"/>
    <property type="match status" value="1"/>
</dbReference>
<reference evidence="4 5" key="1">
    <citation type="submission" date="2014-08" db="EMBL/GenBank/DDBJ databases">
        <authorList>
            <person name="Hassan Y.I."/>
            <person name="Lepp D."/>
            <person name="Zhou T."/>
        </authorList>
    </citation>
    <scope>NUCLEOTIDE SEQUENCE [LARGE SCALE GENOMIC DNA]</scope>
    <source>
        <strain evidence="4 5">IFO13584</strain>
    </source>
</reference>
<dbReference type="InterPro" id="IPR036366">
    <property type="entry name" value="PGBDSf"/>
</dbReference>
<dbReference type="InterPro" id="IPR000177">
    <property type="entry name" value="Apple"/>
</dbReference>
<comment type="caution">
    <text evidence="4">The sequence shown here is derived from an EMBL/GenBank/DDBJ whole genome shotgun (WGS) entry which is preliminary data.</text>
</comment>
<dbReference type="Pfam" id="PF00024">
    <property type="entry name" value="PAN_1"/>
    <property type="match status" value="1"/>
</dbReference>
<dbReference type="InterPro" id="IPR036365">
    <property type="entry name" value="PGBD-like_sf"/>
</dbReference>
<keyword evidence="5" id="KW-1185">Reference proteome</keyword>
<dbReference type="Gene3D" id="1.10.101.10">
    <property type="entry name" value="PGBD-like superfamily/PGBD"/>
    <property type="match status" value="2"/>
</dbReference>
<dbReference type="PROSITE" id="PS50948">
    <property type="entry name" value="PAN"/>
    <property type="match status" value="1"/>
</dbReference>
<accession>A0A087M5P3</accession>
<evidence type="ECO:0000256" key="1">
    <source>
        <dbReference type="ARBA" id="ARBA00022737"/>
    </source>
</evidence>
<evidence type="ECO:0000313" key="4">
    <source>
        <dbReference type="EMBL" id="KFL32196.1"/>
    </source>
</evidence>
<keyword evidence="2" id="KW-1015">Disulfide bond</keyword>
<dbReference type="Gene3D" id="3.50.4.10">
    <property type="entry name" value="Hepatocyte Growth Factor"/>
    <property type="match status" value="1"/>
</dbReference>
<dbReference type="GO" id="GO:0005576">
    <property type="term" value="C:extracellular region"/>
    <property type="evidence" value="ECO:0007669"/>
    <property type="project" value="InterPro"/>
</dbReference>
<name>A0A087M5P3_9HYPH</name>
<proteinExistence type="predicted"/>
<sequence>MLTLLPIAPTQSQDFFQTLITIMNENAPVTPGSRLPIVRASETDPGVLEVQRRLANLGYDVGVPDGVMGPRTRQAIANYQQSIGTMPTGTLTSAERSALLGGSAPAAQTPIAMAPLDQAGFDLLHDVDLPGNDFRSGMSDPALKGIVLDGCMAACAADAQCQAFTYNASARVCFLKSAATNPSAYGGAISGMRKAGGSFSQTPSTIAALAAGRPLSPAEVAQLQAGLSKRGYDAGVPDGVAGGKTRAAIARFLADNPGQASHEINVALMQAVLGQSAVPSPPVAIDASQYRTLEEADRDFALIALAKDPSILDQSGVLQTWFSRDARSADFGDNFALITAYDNGNAVERETILANYRQTLLDEAKAFVADPANLKFHIRITNPVQFDAFEPGQGLLIRLGSSDVLEDKRLLYRTVVIGKVFGGLTLDAPDIRAIPVADKAAAAALIDRVEAQSGNRLGNITVWLTISEVGIDRNAQSSPLAADIAMTVAVDKVALMTFGRDGRSLGEELEVLYLPSDMRAPQLTPTDNLLVAQALSLPLIEGHLVMPGSRGNGSSIGYALGASPQYEENLGRFLNLASIRLNPDRAGEWIEEPATRVLMNQGQHLRVYGQTVNEFSRFANEFDRRRAMAVYTGEVVPELVAAAPTLPVNVVSVSIAQLGDYDFATQSFPIAYPDGQLFDLPGNLGQLRASPRYFDLPTSVAVDEASAEAMVRAAAYGQPVIYIATFGTLALPPTGAVIANPNGLDDPLLGAMVFSPLRAGIFADPALQQSLAALDPAVVVNDPDGPRLPPPPSATELALNDIVVSNELELLALAYDRLAPQGLAASIIESAEAVRNANEFDIALKREEVEQLLKDASRRPVWLKGVITFGTYSTETGRFDVAEINLQTPEDSGFAANYHYSLSDPRQLANLAIPADAAKTIVETASRQTAVLAQVNLVDISSDANPQTPTYRIALDIGEMLVLTADDGSGRRPELIARLRPDTTEGSAATQVASAPPLRQLDPEALDYLRIKYAPETMDDAAYERMMSARWAMEQTKWVPEEEFFFPLGTDLVSAGVRERWLPDFKLWTQARLPSLDGPLRLACASVINGENWPSPLHDPMLVKLPDLGAAVPIDRIAARYASPHLTGPVYFEIPGYLMEAEVCGNGVAPYPLIEALGLKADVRSGALIRIEDVVMPGTGGAGNGVELDLVVDSVEVMPHPEGGKPMLLIRTRFDSAWYPGDPPVAATTAADLEALTAANSAQGGSDIPEGWDIVGLQPGQSLEEADAIIRDHMEVAAVYERQQGQRQPPYFSNEISYLDATLSEAITLIYEPTRAGDIVFLIAREVGKPADTMPTEDILAGLRKKYGAENLADQGMPGQFFIRWHSQETPGSSRGMSDVQHCGVPSVGAQGYWTPVEGSVEAMDPNIAGNIQVRGYMVLPAPSDINSELLELGQLDCGVSIMANKHKTGNNDSLMIQMFDYAGYARAFAEAQELAESAKAEGDASEEAAPLDIEL</sequence>
<dbReference type="STRING" id="46914.JP75_04320"/>
<gene>
    <name evidence="4" type="ORF">JP75_04320</name>
</gene>
<dbReference type="Pfam" id="PF01471">
    <property type="entry name" value="PG_binding_1"/>
    <property type="match status" value="2"/>
</dbReference>
<dbReference type="InterPro" id="IPR003609">
    <property type="entry name" value="Pan_app"/>
</dbReference>
<protein>
    <recommendedName>
        <fullName evidence="3">Apple domain-containing protein</fullName>
    </recommendedName>
</protein>
<dbReference type="Proteomes" id="UP000028981">
    <property type="component" value="Unassembled WGS sequence"/>
</dbReference>
<dbReference type="InterPro" id="IPR002477">
    <property type="entry name" value="Peptidoglycan-bd-like"/>
</dbReference>
<evidence type="ECO:0000256" key="2">
    <source>
        <dbReference type="ARBA" id="ARBA00023157"/>
    </source>
</evidence>
<dbReference type="GO" id="GO:0006508">
    <property type="term" value="P:proteolysis"/>
    <property type="evidence" value="ECO:0007669"/>
    <property type="project" value="InterPro"/>
</dbReference>
<dbReference type="SUPFAM" id="SSF47090">
    <property type="entry name" value="PGBD-like"/>
    <property type="match status" value="2"/>
</dbReference>
<dbReference type="EMBL" id="JQGC01000003">
    <property type="protein sequence ID" value="KFL32196.1"/>
    <property type="molecule type" value="Genomic_DNA"/>
</dbReference>